<keyword evidence="1" id="KW-1133">Transmembrane helix</keyword>
<dbReference type="EMBL" id="JAVIDA010000023">
    <property type="protein sequence ID" value="MDQ9072633.1"/>
    <property type="molecule type" value="Genomic_DNA"/>
</dbReference>
<evidence type="ECO:0000313" key="2">
    <source>
        <dbReference type="EMBL" id="MDQ9072633.1"/>
    </source>
</evidence>
<accession>A0AAW8JJJ4</accession>
<evidence type="ECO:0000256" key="1">
    <source>
        <dbReference type="SAM" id="Phobius"/>
    </source>
</evidence>
<dbReference type="RefSeq" id="WP_308956923.1">
    <property type="nucleotide sequence ID" value="NZ_JAVICY010000025.1"/>
</dbReference>
<feature type="transmembrane region" description="Helical" evidence="1">
    <location>
        <begin position="20"/>
        <end position="40"/>
    </location>
</feature>
<sequence length="107" mass="12773">MLIFKQKILKFYSQFPFESFLNILVSVVILSIVFLAFFQLSRPIQPEQLQNIVKLSQQAQYPDTQHMAKQLLQSEQIKCVEYFRLVRAERYEAQHTKKYPALNINNY</sequence>
<dbReference type="AlphaFoldDB" id="A0AAW8JJJ4"/>
<gene>
    <name evidence="2" type="ORF">RFH51_14320</name>
</gene>
<comment type="caution">
    <text evidence="2">The sequence shown here is derived from an EMBL/GenBank/DDBJ whole genome shotgun (WGS) entry which is preliminary data.</text>
</comment>
<evidence type="ECO:0000313" key="3">
    <source>
        <dbReference type="Proteomes" id="UP001243195"/>
    </source>
</evidence>
<reference evidence="2" key="1">
    <citation type="submission" date="2023-08" db="EMBL/GenBank/DDBJ databases">
        <title>Emergence of clinically-relevant ST2 carbapenem-resistant Acinetobacter baumannii strains in hospital sewages in Zhejiang, East of China.</title>
        <authorList>
            <person name="Kaichao C."/>
            <person name="Zhang R."/>
        </authorList>
    </citation>
    <scope>NUCLEOTIDE SEQUENCE</scope>
    <source>
        <strain evidence="2">M-SY-60</strain>
    </source>
</reference>
<organism evidence="2 3">
    <name type="scientific">Acinetobacter gerneri</name>
    <dbReference type="NCBI Taxonomy" id="202952"/>
    <lineage>
        <taxon>Bacteria</taxon>
        <taxon>Pseudomonadati</taxon>
        <taxon>Pseudomonadota</taxon>
        <taxon>Gammaproteobacteria</taxon>
        <taxon>Moraxellales</taxon>
        <taxon>Moraxellaceae</taxon>
        <taxon>Acinetobacter</taxon>
    </lineage>
</organism>
<protein>
    <submittedName>
        <fullName evidence="2">Uncharacterized protein</fullName>
    </submittedName>
</protein>
<keyword evidence="1" id="KW-0812">Transmembrane</keyword>
<proteinExistence type="predicted"/>
<keyword evidence="1" id="KW-0472">Membrane</keyword>
<dbReference type="Proteomes" id="UP001243195">
    <property type="component" value="Unassembled WGS sequence"/>
</dbReference>
<name>A0AAW8JJJ4_9GAMM</name>